<feature type="compositionally biased region" description="Basic and acidic residues" evidence="1">
    <location>
        <begin position="172"/>
        <end position="181"/>
    </location>
</feature>
<evidence type="ECO:0000313" key="2">
    <source>
        <dbReference type="EMBL" id="KAF8699382.1"/>
    </source>
</evidence>
<dbReference type="EMBL" id="JACEFO010001856">
    <property type="protein sequence ID" value="KAF8699382.1"/>
    <property type="molecule type" value="Genomic_DNA"/>
</dbReference>
<sequence>MSLDPLSSLSEILPTSRRSKFWLLSSSESPVSLVVRDLVTARRPDLPHPPRTVVAAPASGHHRYHSPCYKKPLRRPVYHTTACPADPHQPRAPRSMESLLTSRSVRSSFAAAAAGTRGSPTGLRASPSSPAPLPARSEPATGYGPTAKSVNDIAASQGIRIRRHCRPTSSLKEIERGDGGT</sequence>
<evidence type="ECO:0000313" key="3">
    <source>
        <dbReference type="Proteomes" id="UP000636709"/>
    </source>
</evidence>
<accession>A0A835BPI7</accession>
<gene>
    <name evidence="2" type="ORF">HU200_034726</name>
</gene>
<name>A0A835BPI7_9POAL</name>
<reference evidence="2" key="1">
    <citation type="submission" date="2020-07" db="EMBL/GenBank/DDBJ databases">
        <title>Genome sequence and genetic diversity analysis of an under-domesticated orphan crop, white fonio (Digitaria exilis).</title>
        <authorList>
            <person name="Bennetzen J.L."/>
            <person name="Chen S."/>
            <person name="Ma X."/>
            <person name="Wang X."/>
            <person name="Yssel A.E.J."/>
            <person name="Chaluvadi S.R."/>
            <person name="Johnson M."/>
            <person name="Gangashetty P."/>
            <person name="Hamidou F."/>
            <person name="Sanogo M.D."/>
            <person name="Zwaenepoel A."/>
            <person name="Wallace J."/>
            <person name="Van De Peer Y."/>
            <person name="Van Deynze A."/>
        </authorList>
    </citation>
    <scope>NUCLEOTIDE SEQUENCE</scope>
    <source>
        <tissue evidence="2">Leaves</tissue>
    </source>
</reference>
<proteinExistence type="predicted"/>
<comment type="caution">
    <text evidence="2">The sequence shown here is derived from an EMBL/GenBank/DDBJ whole genome shotgun (WGS) entry which is preliminary data.</text>
</comment>
<feature type="region of interest" description="Disordered" evidence="1">
    <location>
        <begin position="110"/>
        <end position="181"/>
    </location>
</feature>
<feature type="region of interest" description="Disordered" evidence="1">
    <location>
        <begin position="82"/>
        <end position="101"/>
    </location>
</feature>
<dbReference type="Proteomes" id="UP000636709">
    <property type="component" value="Unassembled WGS sequence"/>
</dbReference>
<feature type="compositionally biased region" description="Low complexity" evidence="1">
    <location>
        <begin position="110"/>
        <end position="140"/>
    </location>
</feature>
<organism evidence="2 3">
    <name type="scientific">Digitaria exilis</name>
    <dbReference type="NCBI Taxonomy" id="1010633"/>
    <lineage>
        <taxon>Eukaryota</taxon>
        <taxon>Viridiplantae</taxon>
        <taxon>Streptophyta</taxon>
        <taxon>Embryophyta</taxon>
        <taxon>Tracheophyta</taxon>
        <taxon>Spermatophyta</taxon>
        <taxon>Magnoliopsida</taxon>
        <taxon>Liliopsida</taxon>
        <taxon>Poales</taxon>
        <taxon>Poaceae</taxon>
        <taxon>PACMAD clade</taxon>
        <taxon>Panicoideae</taxon>
        <taxon>Panicodae</taxon>
        <taxon>Paniceae</taxon>
        <taxon>Anthephorinae</taxon>
        <taxon>Digitaria</taxon>
    </lineage>
</organism>
<evidence type="ECO:0000256" key="1">
    <source>
        <dbReference type="SAM" id="MobiDB-lite"/>
    </source>
</evidence>
<keyword evidence="3" id="KW-1185">Reference proteome</keyword>
<dbReference type="AlphaFoldDB" id="A0A835BPI7"/>
<protein>
    <submittedName>
        <fullName evidence="2">Uncharacterized protein</fullName>
    </submittedName>
</protein>